<dbReference type="PANTHER" id="PTHR12865">
    <property type="entry name" value="PHOSPHATIDYLINOSITOL 4-KINASE TYPE-II"/>
    <property type="match status" value="1"/>
</dbReference>
<protein>
    <recommendedName>
        <fullName evidence="9">Phosphatidylinositol 4-kinase type 2</fullName>
        <ecNumber evidence="9">2.7.1.67</ecNumber>
    </recommendedName>
</protein>
<dbReference type="GO" id="GO:0004430">
    <property type="term" value="F:1-phosphatidylinositol 4-kinase activity"/>
    <property type="evidence" value="ECO:0007669"/>
    <property type="project" value="UniProtKB-UniRule"/>
</dbReference>
<proteinExistence type="inferred from homology"/>
<feature type="region of interest" description="Disordered" evidence="10">
    <location>
        <begin position="386"/>
        <end position="430"/>
    </location>
</feature>
<evidence type="ECO:0000256" key="7">
    <source>
        <dbReference type="ARBA" id="ARBA00022840"/>
    </source>
</evidence>
<sequence length="448" mass="50899">MGVQPSVIRNVGKEKGYLSEAGASLIDQKLGLGVVPKTAVVSLAAPTFNYSAIDRAKARSKERLRARFPDLGRHFRRIGLPPKKGSFQVFVNGYKDANYWLRQWESNPEQALPPKTQHEFQLQFEAMVVLDYIIRNTDRGNDNWLIKYTPAQLIPIKEVNELNTTTEGKTSPSTTTTNQTDAEQGPLIDFGSDDGKSLENPAAPSSTTDTTSAEIVLKPEEPQFSQERNNAENEDNWEDISMPHVSIAAIDNGLAFPFKHPDQWRTYPYRWSYLSMAQHPFSEDTVQKILPFLDNMEFVRELGNDLQRIFENDGGFDKNTFAKQLSVIRGQIFNLREALRTRKSPAQLVQMPSQYMIEVKQKKKKKRRTIKTVEIRVDEDRTNLRLDVPTSNIEESPSDAISDNAGTSTAAEDANREQPATVPESETDPWHKVFQQKVSTKTAFFRMW</sequence>
<dbReference type="InterPro" id="IPR039756">
    <property type="entry name" value="Lsb6/PI4K2"/>
</dbReference>
<dbReference type="PANTHER" id="PTHR12865:SF1">
    <property type="entry name" value="PHOSPHATIDYLINOSITOL 4-KINASE TYPE 2"/>
    <property type="match status" value="1"/>
</dbReference>
<evidence type="ECO:0000256" key="4">
    <source>
        <dbReference type="ARBA" id="ARBA00022679"/>
    </source>
</evidence>
<dbReference type="GO" id="GO:0005765">
    <property type="term" value="C:lysosomal membrane"/>
    <property type="evidence" value="ECO:0007669"/>
    <property type="project" value="TreeGrafter"/>
</dbReference>
<comment type="catalytic activity">
    <reaction evidence="9">
        <text>a 1,2-diacyl-sn-glycero-3-phospho-(1D-myo-inositol) + ATP = a 1,2-diacyl-sn-glycero-3-phospho-(1D-myo-inositol 4-phosphate) + ADP + H(+)</text>
        <dbReference type="Rhea" id="RHEA:19877"/>
        <dbReference type="ChEBI" id="CHEBI:15378"/>
        <dbReference type="ChEBI" id="CHEBI:30616"/>
        <dbReference type="ChEBI" id="CHEBI:57880"/>
        <dbReference type="ChEBI" id="CHEBI:58178"/>
        <dbReference type="ChEBI" id="CHEBI:456216"/>
        <dbReference type="EC" id="2.7.1.67"/>
    </reaction>
</comment>
<feature type="domain" description="PI3K/PI4K catalytic" evidence="11">
    <location>
        <begin position="1"/>
        <end position="358"/>
    </location>
</feature>
<dbReference type="GO" id="GO:0005886">
    <property type="term" value="C:plasma membrane"/>
    <property type="evidence" value="ECO:0007669"/>
    <property type="project" value="UniProtKB-SubCell"/>
</dbReference>
<evidence type="ECO:0000256" key="9">
    <source>
        <dbReference type="RuleBase" id="RU367084"/>
    </source>
</evidence>
<evidence type="ECO:0000256" key="10">
    <source>
        <dbReference type="SAM" id="MobiDB-lite"/>
    </source>
</evidence>
<dbReference type="Pfam" id="PF00454">
    <property type="entry name" value="PI3_PI4_kinase"/>
    <property type="match status" value="1"/>
</dbReference>
<evidence type="ECO:0000313" key="13">
    <source>
        <dbReference type="Proteomes" id="UP001201812"/>
    </source>
</evidence>
<keyword evidence="13" id="KW-1185">Reference proteome</keyword>
<keyword evidence="5 9" id="KW-0547">Nucleotide-binding</keyword>
<keyword evidence="8 9" id="KW-0472">Membrane</keyword>
<organism evidence="12 13">
    <name type="scientific">Ditylenchus destructor</name>
    <dbReference type="NCBI Taxonomy" id="166010"/>
    <lineage>
        <taxon>Eukaryota</taxon>
        <taxon>Metazoa</taxon>
        <taxon>Ecdysozoa</taxon>
        <taxon>Nematoda</taxon>
        <taxon>Chromadorea</taxon>
        <taxon>Rhabditida</taxon>
        <taxon>Tylenchina</taxon>
        <taxon>Tylenchomorpha</taxon>
        <taxon>Sphaerularioidea</taxon>
        <taxon>Anguinidae</taxon>
        <taxon>Anguininae</taxon>
        <taxon>Ditylenchus</taxon>
    </lineage>
</organism>
<accession>A0AAD4N2G1</accession>
<evidence type="ECO:0000256" key="1">
    <source>
        <dbReference type="ARBA" id="ARBA00004236"/>
    </source>
</evidence>
<feature type="compositionally biased region" description="Low complexity" evidence="10">
    <location>
        <begin position="201"/>
        <end position="213"/>
    </location>
</feature>
<dbReference type="EC" id="2.7.1.67" evidence="9"/>
<dbReference type="InterPro" id="IPR000403">
    <property type="entry name" value="PI3/4_kinase_cat_dom"/>
</dbReference>
<keyword evidence="3" id="KW-1003">Cell membrane</keyword>
<dbReference type="GO" id="GO:0005768">
    <property type="term" value="C:endosome"/>
    <property type="evidence" value="ECO:0007669"/>
    <property type="project" value="TreeGrafter"/>
</dbReference>
<name>A0AAD4N2G1_9BILA</name>
<dbReference type="GO" id="GO:0007032">
    <property type="term" value="P:endosome organization"/>
    <property type="evidence" value="ECO:0007669"/>
    <property type="project" value="TreeGrafter"/>
</dbReference>
<evidence type="ECO:0000313" key="12">
    <source>
        <dbReference type="EMBL" id="KAI1712719.1"/>
    </source>
</evidence>
<dbReference type="Proteomes" id="UP001201812">
    <property type="component" value="Unassembled WGS sequence"/>
</dbReference>
<feature type="compositionally biased region" description="Low complexity" evidence="10">
    <location>
        <begin position="164"/>
        <end position="180"/>
    </location>
</feature>
<keyword evidence="6 9" id="KW-0418">Kinase</keyword>
<dbReference type="GO" id="GO:0005524">
    <property type="term" value="F:ATP binding"/>
    <property type="evidence" value="ECO:0007669"/>
    <property type="project" value="UniProtKB-UniRule"/>
</dbReference>
<evidence type="ECO:0000256" key="6">
    <source>
        <dbReference type="ARBA" id="ARBA00022777"/>
    </source>
</evidence>
<evidence type="ECO:0000256" key="3">
    <source>
        <dbReference type="ARBA" id="ARBA00022475"/>
    </source>
</evidence>
<feature type="region of interest" description="Disordered" evidence="10">
    <location>
        <begin position="163"/>
        <end position="234"/>
    </location>
</feature>
<dbReference type="AlphaFoldDB" id="A0AAD4N2G1"/>
<keyword evidence="4 9" id="KW-0808">Transferase</keyword>
<comment type="subcellular location">
    <subcellularLocation>
        <location evidence="1">Cell membrane</location>
    </subcellularLocation>
    <subcellularLocation>
        <location evidence="9">Membrane</location>
        <topology evidence="9">Peripheral membrane protein</topology>
    </subcellularLocation>
</comment>
<comment type="caution">
    <text evidence="12">The sequence shown here is derived from an EMBL/GenBank/DDBJ whole genome shotgun (WGS) entry which is preliminary data.</text>
</comment>
<evidence type="ECO:0000259" key="11">
    <source>
        <dbReference type="PROSITE" id="PS50290"/>
    </source>
</evidence>
<evidence type="ECO:0000256" key="5">
    <source>
        <dbReference type="ARBA" id="ARBA00022741"/>
    </source>
</evidence>
<dbReference type="EMBL" id="JAKKPZ010000017">
    <property type="protein sequence ID" value="KAI1712719.1"/>
    <property type="molecule type" value="Genomic_DNA"/>
</dbReference>
<comment type="similarity">
    <text evidence="2 9">Belongs to the PI3/PI4-kinase family. Type II PI4K subfamily.</text>
</comment>
<feature type="compositionally biased region" description="Polar residues" evidence="10">
    <location>
        <begin position="389"/>
        <end position="410"/>
    </location>
</feature>
<evidence type="ECO:0000256" key="2">
    <source>
        <dbReference type="ARBA" id="ARBA00008941"/>
    </source>
</evidence>
<keyword evidence="7 9" id="KW-0067">ATP-binding</keyword>
<reference evidence="12" key="1">
    <citation type="submission" date="2022-01" db="EMBL/GenBank/DDBJ databases">
        <title>Genome Sequence Resource for Two Populations of Ditylenchus destructor, the Migratory Endoparasitic Phytonematode.</title>
        <authorList>
            <person name="Zhang H."/>
            <person name="Lin R."/>
            <person name="Xie B."/>
        </authorList>
    </citation>
    <scope>NUCLEOTIDE SEQUENCE</scope>
    <source>
        <strain evidence="12">BazhouSP</strain>
    </source>
</reference>
<dbReference type="GO" id="GO:0005802">
    <property type="term" value="C:trans-Golgi network"/>
    <property type="evidence" value="ECO:0007669"/>
    <property type="project" value="TreeGrafter"/>
</dbReference>
<dbReference type="PROSITE" id="PS50290">
    <property type="entry name" value="PI3_4_KINASE_3"/>
    <property type="match status" value="1"/>
</dbReference>
<gene>
    <name evidence="12" type="ORF">DdX_09342</name>
</gene>
<dbReference type="GO" id="GO:0007030">
    <property type="term" value="P:Golgi organization"/>
    <property type="evidence" value="ECO:0007669"/>
    <property type="project" value="TreeGrafter"/>
</dbReference>
<dbReference type="GO" id="GO:0046854">
    <property type="term" value="P:phosphatidylinositol phosphate biosynthetic process"/>
    <property type="evidence" value="ECO:0007669"/>
    <property type="project" value="UniProtKB-UniRule"/>
</dbReference>
<evidence type="ECO:0000256" key="8">
    <source>
        <dbReference type="ARBA" id="ARBA00023136"/>
    </source>
</evidence>